<evidence type="ECO:0000256" key="2">
    <source>
        <dbReference type="ARBA" id="ARBA00023002"/>
    </source>
</evidence>
<proteinExistence type="inferred from homology"/>
<evidence type="ECO:0000256" key="1">
    <source>
        <dbReference type="ARBA" id="ARBA00006484"/>
    </source>
</evidence>
<dbReference type="GO" id="GO:0016616">
    <property type="term" value="F:oxidoreductase activity, acting on the CH-OH group of donors, NAD or NADP as acceptor"/>
    <property type="evidence" value="ECO:0007669"/>
    <property type="project" value="TreeGrafter"/>
</dbReference>
<dbReference type="AlphaFoldDB" id="A0A7Y0HEZ6"/>
<organism evidence="4 5">
    <name type="scientific">Pacificispira spongiicola</name>
    <dbReference type="NCBI Taxonomy" id="2729598"/>
    <lineage>
        <taxon>Bacteria</taxon>
        <taxon>Pseudomonadati</taxon>
        <taxon>Pseudomonadota</taxon>
        <taxon>Alphaproteobacteria</taxon>
        <taxon>Rhodospirillales</taxon>
        <taxon>Rhodospirillaceae</taxon>
        <taxon>Pacificispira</taxon>
    </lineage>
</organism>
<comment type="similarity">
    <text evidence="1">Belongs to the short-chain dehydrogenases/reductases (SDR) family.</text>
</comment>
<keyword evidence="2" id="KW-0560">Oxidoreductase</keyword>
<protein>
    <submittedName>
        <fullName evidence="4">SDR family oxidoreductase</fullName>
    </submittedName>
</protein>
<dbReference type="Pfam" id="PF13561">
    <property type="entry name" value="adh_short_C2"/>
    <property type="match status" value="1"/>
</dbReference>
<feature type="domain" description="Ketoreductase" evidence="3">
    <location>
        <begin position="14"/>
        <end position="192"/>
    </location>
</feature>
<dbReference type="InterPro" id="IPR036291">
    <property type="entry name" value="NAD(P)-bd_dom_sf"/>
</dbReference>
<keyword evidence="5" id="KW-1185">Reference proteome</keyword>
<dbReference type="Proteomes" id="UP000539372">
    <property type="component" value="Unassembled WGS sequence"/>
</dbReference>
<dbReference type="InterPro" id="IPR057326">
    <property type="entry name" value="KR_dom"/>
</dbReference>
<name>A0A7Y0HEZ6_9PROT</name>
<dbReference type="PRINTS" id="PR00081">
    <property type="entry name" value="GDHRDH"/>
</dbReference>
<dbReference type="PROSITE" id="PS00061">
    <property type="entry name" value="ADH_SHORT"/>
    <property type="match status" value="1"/>
</dbReference>
<dbReference type="PANTHER" id="PTHR42760">
    <property type="entry name" value="SHORT-CHAIN DEHYDROGENASES/REDUCTASES FAMILY MEMBER"/>
    <property type="match status" value="1"/>
</dbReference>
<dbReference type="FunFam" id="3.40.50.720:FF:000084">
    <property type="entry name" value="Short-chain dehydrogenase reductase"/>
    <property type="match status" value="1"/>
</dbReference>
<dbReference type="PANTHER" id="PTHR42760:SF133">
    <property type="entry name" value="3-OXOACYL-[ACYL-CARRIER-PROTEIN] REDUCTASE"/>
    <property type="match status" value="1"/>
</dbReference>
<gene>
    <name evidence="4" type="ORF">HH303_03085</name>
</gene>
<evidence type="ECO:0000313" key="4">
    <source>
        <dbReference type="EMBL" id="NMM43447.1"/>
    </source>
</evidence>
<evidence type="ECO:0000259" key="3">
    <source>
        <dbReference type="SMART" id="SM00822"/>
    </source>
</evidence>
<dbReference type="EMBL" id="JABBNT010000001">
    <property type="protein sequence ID" value="NMM43447.1"/>
    <property type="molecule type" value="Genomic_DNA"/>
</dbReference>
<dbReference type="SMART" id="SM00822">
    <property type="entry name" value="PKS_KR"/>
    <property type="match status" value="1"/>
</dbReference>
<accession>A0A7Y0HEZ6</accession>
<sequence length="258" mass="26921">MQEWIRRDETKMTKIAIVTGGGRGIGRAIVDRLVRDGYSVLTCGRGDRPDDLPVAVDWVAADVSIPAQAAMVASAAAEKGPVTLLVNNAGVQVEKTVTDSTDDDWDLVIGVNCRGVFNMCRAVLPGMTDMGGSIVNIGSISGTVSDPSMALYNASKAFVHGLTRSIAADHGPTVRCNAILPGWIMTAMVDDAFALARDPAAAKQDALARIPVGRFGTPDDIANTVSWLAGAESAYVSGQCFTIDGGLTAVSPLQPGLF</sequence>
<dbReference type="CDD" id="cd05233">
    <property type="entry name" value="SDR_c"/>
    <property type="match status" value="1"/>
</dbReference>
<reference evidence="4 5" key="1">
    <citation type="submission" date="2020-04" db="EMBL/GenBank/DDBJ databases">
        <title>Rhodospirillaceae bacterium KN72 isolated from deep sea.</title>
        <authorList>
            <person name="Zhang D.-C."/>
        </authorList>
    </citation>
    <scope>NUCLEOTIDE SEQUENCE [LARGE SCALE GENOMIC DNA]</scope>
    <source>
        <strain evidence="4 5">KN72</strain>
    </source>
</reference>
<evidence type="ECO:0000313" key="5">
    <source>
        <dbReference type="Proteomes" id="UP000539372"/>
    </source>
</evidence>
<dbReference type="PRINTS" id="PR00080">
    <property type="entry name" value="SDRFAMILY"/>
</dbReference>
<dbReference type="SUPFAM" id="SSF51735">
    <property type="entry name" value="NAD(P)-binding Rossmann-fold domains"/>
    <property type="match status" value="1"/>
</dbReference>
<dbReference type="Gene3D" id="3.40.50.720">
    <property type="entry name" value="NAD(P)-binding Rossmann-like Domain"/>
    <property type="match status" value="1"/>
</dbReference>
<dbReference type="InterPro" id="IPR002347">
    <property type="entry name" value="SDR_fam"/>
</dbReference>
<dbReference type="InterPro" id="IPR020904">
    <property type="entry name" value="Sc_DH/Rdtase_CS"/>
</dbReference>
<comment type="caution">
    <text evidence="4">The sequence shown here is derived from an EMBL/GenBank/DDBJ whole genome shotgun (WGS) entry which is preliminary data.</text>
</comment>